<protein>
    <submittedName>
        <fullName evidence="4">HERV-H LTR-associating protein 1</fullName>
    </submittedName>
</protein>
<evidence type="ECO:0000313" key="4">
    <source>
        <dbReference type="RefSeq" id="XP_025726323.1"/>
    </source>
</evidence>
<dbReference type="Proteomes" id="UP000286641">
    <property type="component" value="Unplaced"/>
</dbReference>
<dbReference type="PANTHER" id="PTHR15299">
    <property type="entry name" value="HERV-H LTR-ASSOCIATING PROTEIN 1"/>
    <property type="match status" value="1"/>
</dbReference>
<evidence type="ECO:0000313" key="3">
    <source>
        <dbReference type="Proteomes" id="UP000286641"/>
    </source>
</evidence>
<sequence length="567" mass="62299">MPGFLVPCPPVRLCVGLTCVLSLWNTVSAVKGEAKKGKVMTFLPTTAPGLGEERKEKGVAFLDTTELPARSVDLSALNLTELVNGMLNRALKDTKFFSLLSITSYSSFAFHKFSVTIYNISNLKTVDATRFPTRYCYCLNNRTNDLSDFTALLVDVIGNSTSYLTEIFKSTSILSVSQTNESDCIFICVMTGKSGRNLSDFWEMAEKSPVINYTFTSSMSGVLGESPRGTAVTSKLTPTSQQTLQGTSRLHGAQSTRAPAPRTSPWTETTSPADGQQAVSTDRLLELHARATAMATQGSAPRTLPALGGLSPVPEEESKKDVNPLHPEENGKIALRRDVIVVCTCVMLPSSGANAVVRLEQKRGLIISWFPVASDTMYHSYPQDLPISYATLDEPPLQVLSLTQFCILTALREPPCRVPGLITTNGTSTHGTQTPSPTKALAPKYPQKGDLPAAWPFTPREEPALVPGPHQVSRCPQLLLEEGAITTIPLTLAIQKLNPCLMELCRFFQQCLCISQKRETRTEAMRYCLEYYSWFLKNATYICQRVKRVPHSHTLKQKCLQNICQSV</sequence>
<feature type="region of interest" description="Disordered" evidence="1">
    <location>
        <begin position="424"/>
        <end position="443"/>
    </location>
</feature>
<feature type="compositionally biased region" description="Polar residues" evidence="1">
    <location>
        <begin position="264"/>
        <end position="276"/>
    </location>
</feature>
<evidence type="ECO:0000256" key="2">
    <source>
        <dbReference type="SAM" id="SignalP"/>
    </source>
</evidence>
<proteinExistence type="predicted"/>
<reference key="1">
    <citation type="submission" date="2019-01" db="UniProtKB">
        <authorList>
            <consortium name="RefSeq"/>
        </authorList>
    </citation>
    <scope>IDENTIFICATION</scope>
</reference>
<evidence type="ECO:0000256" key="1">
    <source>
        <dbReference type="SAM" id="MobiDB-lite"/>
    </source>
</evidence>
<dbReference type="InterPro" id="IPR037643">
    <property type="entry name" value="HHLA1"/>
</dbReference>
<accession>A0A3Q7NYL9</accession>
<feature type="signal peptide" evidence="2">
    <location>
        <begin position="1"/>
        <end position="29"/>
    </location>
</feature>
<dbReference type="PANTHER" id="PTHR15299:SF3">
    <property type="entry name" value="HERV-H LTR-ASSOCIATING PROTEIN 1"/>
    <property type="match status" value="1"/>
</dbReference>
<gene>
    <name evidence="4" type="primary">HHLA1</name>
</gene>
<keyword evidence="3" id="KW-1185">Reference proteome</keyword>
<name>A0A3Q7NYL9_CALUR</name>
<dbReference type="InParanoid" id="A0A3Q7NYL9"/>
<dbReference type="AlphaFoldDB" id="A0A3Q7NYL9"/>
<dbReference type="CTD" id="10086"/>
<feature type="region of interest" description="Disordered" evidence="1">
    <location>
        <begin position="224"/>
        <end position="276"/>
    </location>
</feature>
<feature type="compositionally biased region" description="Low complexity" evidence="1">
    <location>
        <begin position="424"/>
        <end position="434"/>
    </location>
</feature>
<feature type="region of interest" description="Disordered" evidence="1">
    <location>
        <begin position="294"/>
        <end position="326"/>
    </location>
</feature>
<feature type="chain" id="PRO_5018549027" evidence="2">
    <location>
        <begin position="30"/>
        <end position="567"/>
    </location>
</feature>
<keyword evidence="2" id="KW-0732">Signal</keyword>
<feature type="compositionally biased region" description="Polar residues" evidence="1">
    <location>
        <begin position="231"/>
        <end position="257"/>
    </location>
</feature>
<dbReference type="RefSeq" id="XP_025726323.1">
    <property type="nucleotide sequence ID" value="XM_025870538.1"/>
</dbReference>
<reference evidence="4" key="2">
    <citation type="submission" date="2025-08" db="UniProtKB">
        <authorList>
            <consortium name="RefSeq"/>
        </authorList>
    </citation>
    <scope>IDENTIFICATION</scope>
    <source>
        <tissue evidence="4">Blood</tissue>
    </source>
</reference>
<feature type="compositionally biased region" description="Basic and acidic residues" evidence="1">
    <location>
        <begin position="316"/>
        <end position="326"/>
    </location>
</feature>
<organism evidence="3 4">
    <name type="scientific">Callorhinus ursinus</name>
    <name type="common">Northern fur seal</name>
    <dbReference type="NCBI Taxonomy" id="34884"/>
    <lineage>
        <taxon>Eukaryota</taxon>
        <taxon>Metazoa</taxon>
        <taxon>Chordata</taxon>
        <taxon>Craniata</taxon>
        <taxon>Vertebrata</taxon>
        <taxon>Euteleostomi</taxon>
        <taxon>Mammalia</taxon>
        <taxon>Eutheria</taxon>
        <taxon>Laurasiatheria</taxon>
        <taxon>Carnivora</taxon>
        <taxon>Caniformia</taxon>
        <taxon>Pinnipedia</taxon>
        <taxon>Otariidae</taxon>
        <taxon>Callorhinus</taxon>
    </lineage>
</organism>